<dbReference type="GO" id="GO:0060320">
    <property type="term" value="P:rejection of self pollen"/>
    <property type="evidence" value="ECO:0007669"/>
    <property type="project" value="UniProtKB-KW"/>
</dbReference>
<reference evidence="8" key="1">
    <citation type="submission" date="2016-04" db="EMBL/GenBank/DDBJ databases">
        <title>Cephalotus genome sequencing.</title>
        <authorList>
            <person name="Fukushima K."/>
            <person name="Hasebe M."/>
            <person name="Fang X."/>
        </authorList>
    </citation>
    <scope>NUCLEOTIDE SEQUENCE [LARGE SCALE GENOMIC DNA]</scope>
    <source>
        <strain evidence="8">cv. St1</strain>
    </source>
</reference>
<evidence type="ECO:0000313" key="8">
    <source>
        <dbReference type="Proteomes" id="UP000187406"/>
    </source>
</evidence>
<evidence type="ECO:0000313" key="7">
    <source>
        <dbReference type="EMBL" id="GAV79532.1"/>
    </source>
</evidence>
<comment type="subcellular location">
    <subcellularLocation>
        <location evidence="1 6">Secreted</location>
    </subcellularLocation>
</comment>
<dbReference type="AlphaFoldDB" id="A0A1Q3CHE6"/>
<dbReference type="OrthoDB" id="1841900at2759"/>
<dbReference type="PANTHER" id="PTHR31232">
    <property type="match status" value="1"/>
</dbReference>
<dbReference type="PANTHER" id="PTHR31232:SF155">
    <property type="entry name" value="PLANT SELF-INCOMPATIBILITY PROTEIN S1 FAMILY"/>
    <property type="match status" value="1"/>
</dbReference>
<gene>
    <name evidence="7" type="ORF">CFOL_v3_22997</name>
</gene>
<dbReference type="Proteomes" id="UP000187406">
    <property type="component" value="Unassembled WGS sequence"/>
</dbReference>
<keyword evidence="4 6" id="KW-0964">Secreted</keyword>
<evidence type="ECO:0000256" key="3">
    <source>
        <dbReference type="ARBA" id="ARBA00022471"/>
    </source>
</evidence>
<comment type="similarity">
    <text evidence="2 6">Belongs to the plant self-incompatibility (S1) protein family.</text>
</comment>
<feature type="signal peptide" evidence="6">
    <location>
        <begin position="1"/>
        <end position="24"/>
    </location>
</feature>
<dbReference type="GO" id="GO:0005576">
    <property type="term" value="C:extracellular region"/>
    <property type="evidence" value="ECO:0007669"/>
    <property type="project" value="UniProtKB-SubCell"/>
</dbReference>
<accession>A0A1Q3CHE6</accession>
<dbReference type="InParanoid" id="A0A1Q3CHE6"/>
<dbReference type="Pfam" id="PF05938">
    <property type="entry name" value="Self-incomp_S1"/>
    <property type="match status" value="1"/>
</dbReference>
<keyword evidence="3 6" id="KW-0713">Self-incompatibility</keyword>
<evidence type="ECO:0000256" key="4">
    <source>
        <dbReference type="ARBA" id="ARBA00022525"/>
    </source>
</evidence>
<evidence type="ECO:0000256" key="6">
    <source>
        <dbReference type="RuleBase" id="RU367044"/>
    </source>
</evidence>
<dbReference type="InterPro" id="IPR010264">
    <property type="entry name" value="Self-incomp_S1"/>
</dbReference>
<protein>
    <recommendedName>
        <fullName evidence="6">S-protein homolog</fullName>
    </recommendedName>
</protein>
<evidence type="ECO:0000256" key="5">
    <source>
        <dbReference type="ARBA" id="ARBA00022729"/>
    </source>
</evidence>
<comment type="caution">
    <text evidence="7">The sequence shown here is derived from an EMBL/GenBank/DDBJ whole genome shotgun (WGS) entry which is preliminary data.</text>
</comment>
<evidence type="ECO:0000256" key="1">
    <source>
        <dbReference type="ARBA" id="ARBA00004613"/>
    </source>
</evidence>
<name>A0A1Q3CHE6_CEPFO</name>
<sequence>MSTKNNKHVLFLIVLFFFLFLGEASNYHVYVINIMKSNVTIHCKSKDDDLGVHVLSYGKPYEWSFNVNFWKTTLFFCGFISQYGSGVYDIFRADRDLGRCRICLWEVREDGVHGFKDNASNDDLWFKWQ</sequence>
<dbReference type="EMBL" id="BDDD01001991">
    <property type="protein sequence ID" value="GAV79532.1"/>
    <property type="molecule type" value="Genomic_DNA"/>
</dbReference>
<feature type="chain" id="PRO_5025092426" description="S-protein homolog" evidence="6">
    <location>
        <begin position="25"/>
        <end position="129"/>
    </location>
</feature>
<evidence type="ECO:0000256" key="2">
    <source>
        <dbReference type="ARBA" id="ARBA00005581"/>
    </source>
</evidence>
<proteinExistence type="inferred from homology"/>
<keyword evidence="5 6" id="KW-0732">Signal</keyword>
<keyword evidence="8" id="KW-1185">Reference proteome</keyword>
<organism evidence="7 8">
    <name type="scientific">Cephalotus follicularis</name>
    <name type="common">Albany pitcher plant</name>
    <dbReference type="NCBI Taxonomy" id="3775"/>
    <lineage>
        <taxon>Eukaryota</taxon>
        <taxon>Viridiplantae</taxon>
        <taxon>Streptophyta</taxon>
        <taxon>Embryophyta</taxon>
        <taxon>Tracheophyta</taxon>
        <taxon>Spermatophyta</taxon>
        <taxon>Magnoliopsida</taxon>
        <taxon>eudicotyledons</taxon>
        <taxon>Gunneridae</taxon>
        <taxon>Pentapetalae</taxon>
        <taxon>rosids</taxon>
        <taxon>fabids</taxon>
        <taxon>Oxalidales</taxon>
        <taxon>Cephalotaceae</taxon>
        <taxon>Cephalotus</taxon>
    </lineage>
</organism>